<evidence type="ECO:0000313" key="3">
    <source>
        <dbReference type="EMBL" id="PNX68566.1"/>
    </source>
</evidence>
<feature type="non-terminal residue" evidence="3">
    <location>
        <position position="156"/>
    </location>
</feature>
<dbReference type="Pfam" id="PF13976">
    <property type="entry name" value="gag_pre-integrs"/>
    <property type="match status" value="1"/>
</dbReference>
<dbReference type="EMBL" id="ASHM01105777">
    <property type="protein sequence ID" value="PNX68566.1"/>
    <property type="molecule type" value="Genomic_DNA"/>
</dbReference>
<sequence>MLLMAFSDMNTDCKHEAWYLDSGCNNHMVGNKDWLFEFDESFRESVKLGNDSKMAVMGKGQLQHKGITIIFKNNICQLFHEEKGLIISTTMTANRMYIIYAPVITPNCLQMTKDEETDLWHKRYAHMSLRGLKVLTGKKMVKGLPELKDNEEKCSD</sequence>
<dbReference type="Proteomes" id="UP000236291">
    <property type="component" value="Unassembled WGS sequence"/>
</dbReference>
<dbReference type="InterPro" id="IPR025724">
    <property type="entry name" value="GAG-pre-integrase_dom"/>
</dbReference>
<keyword evidence="3" id="KW-0378">Hydrolase</keyword>
<dbReference type="GO" id="GO:0004180">
    <property type="term" value="F:carboxypeptidase activity"/>
    <property type="evidence" value="ECO:0007669"/>
    <property type="project" value="UniProtKB-KW"/>
</dbReference>
<keyword evidence="3" id="KW-0121">Carboxypeptidase</keyword>
<organism evidence="3 4">
    <name type="scientific">Trifolium pratense</name>
    <name type="common">Red clover</name>
    <dbReference type="NCBI Taxonomy" id="57577"/>
    <lineage>
        <taxon>Eukaryota</taxon>
        <taxon>Viridiplantae</taxon>
        <taxon>Streptophyta</taxon>
        <taxon>Embryophyta</taxon>
        <taxon>Tracheophyta</taxon>
        <taxon>Spermatophyta</taxon>
        <taxon>Magnoliopsida</taxon>
        <taxon>eudicotyledons</taxon>
        <taxon>Gunneridae</taxon>
        <taxon>Pentapetalae</taxon>
        <taxon>rosids</taxon>
        <taxon>fabids</taxon>
        <taxon>Fabales</taxon>
        <taxon>Fabaceae</taxon>
        <taxon>Papilionoideae</taxon>
        <taxon>50 kb inversion clade</taxon>
        <taxon>NPAAA clade</taxon>
        <taxon>Hologalegina</taxon>
        <taxon>IRL clade</taxon>
        <taxon>Trifolieae</taxon>
        <taxon>Trifolium</taxon>
    </lineage>
</organism>
<proteinExistence type="predicted"/>
<feature type="domain" description="GAG-pre-integrase" evidence="1">
    <location>
        <begin position="96"/>
        <end position="155"/>
    </location>
</feature>
<gene>
    <name evidence="3" type="ORF">L195_g056241</name>
</gene>
<feature type="domain" description="Retrovirus-related Pol polyprotein from transposon TNT 1-94-like beta-barrel" evidence="2">
    <location>
        <begin position="18"/>
        <end position="65"/>
    </location>
</feature>
<dbReference type="STRING" id="57577.A0A2K3KQM1"/>
<evidence type="ECO:0000259" key="2">
    <source>
        <dbReference type="Pfam" id="PF22936"/>
    </source>
</evidence>
<accession>A0A2K3KQM1</accession>
<dbReference type="AlphaFoldDB" id="A0A2K3KQM1"/>
<reference evidence="3 4" key="1">
    <citation type="journal article" date="2014" name="Am. J. Bot.">
        <title>Genome assembly and annotation for red clover (Trifolium pratense; Fabaceae).</title>
        <authorList>
            <person name="Istvanek J."/>
            <person name="Jaros M."/>
            <person name="Krenek A."/>
            <person name="Repkova J."/>
        </authorList>
    </citation>
    <scope>NUCLEOTIDE SEQUENCE [LARGE SCALE GENOMIC DNA]</scope>
    <source>
        <strain evidence="4">cv. Tatra</strain>
        <tissue evidence="3">Young leaves</tissue>
    </source>
</reference>
<evidence type="ECO:0000313" key="4">
    <source>
        <dbReference type="Proteomes" id="UP000236291"/>
    </source>
</evidence>
<protein>
    <submittedName>
        <fullName evidence="3">Serine carboxypeptidase</fullName>
    </submittedName>
</protein>
<comment type="caution">
    <text evidence="3">The sequence shown here is derived from an EMBL/GenBank/DDBJ whole genome shotgun (WGS) entry which is preliminary data.</text>
</comment>
<dbReference type="InterPro" id="IPR054722">
    <property type="entry name" value="PolX-like_BBD"/>
</dbReference>
<evidence type="ECO:0000259" key="1">
    <source>
        <dbReference type="Pfam" id="PF13976"/>
    </source>
</evidence>
<reference evidence="3 4" key="2">
    <citation type="journal article" date="2017" name="Front. Plant Sci.">
        <title>Gene Classification and Mining of Molecular Markers Useful in Red Clover (Trifolium pratense) Breeding.</title>
        <authorList>
            <person name="Istvanek J."/>
            <person name="Dluhosova J."/>
            <person name="Dluhos P."/>
            <person name="Patkova L."/>
            <person name="Nedelnik J."/>
            <person name="Repkova J."/>
        </authorList>
    </citation>
    <scope>NUCLEOTIDE SEQUENCE [LARGE SCALE GENOMIC DNA]</scope>
    <source>
        <strain evidence="4">cv. Tatra</strain>
        <tissue evidence="3">Young leaves</tissue>
    </source>
</reference>
<name>A0A2K3KQM1_TRIPR</name>
<dbReference type="Pfam" id="PF22936">
    <property type="entry name" value="Pol_BBD"/>
    <property type="match status" value="1"/>
</dbReference>
<keyword evidence="3" id="KW-0645">Protease</keyword>